<keyword evidence="1" id="KW-0472">Membrane</keyword>
<dbReference type="Pfam" id="PF04956">
    <property type="entry name" value="TrbC"/>
    <property type="match status" value="1"/>
</dbReference>
<organism evidence="2 3">
    <name type="scientific">Enterococcus faecalis RP2S-4</name>
    <dbReference type="NCBI Taxonomy" id="1244145"/>
    <lineage>
        <taxon>Bacteria</taxon>
        <taxon>Bacillati</taxon>
        <taxon>Bacillota</taxon>
        <taxon>Bacilli</taxon>
        <taxon>Lactobacillales</taxon>
        <taxon>Enterococcaceae</taxon>
        <taxon>Enterococcus</taxon>
    </lineage>
</organism>
<name>A0ABC9TLB4_ENTFL</name>
<dbReference type="InterPro" id="IPR007039">
    <property type="entry name" value="TrbC/VirB2"/>
</dbReference>
<dbReference type="EMBL" id="ATIR01000044">
    <property type="protein sequence ID" value="EPI08718.1"/>
    <property type="molecule type" value="Genomic_DNA"/>
</dbReference>
<dbReference type="Proteomes" id="UP000015750">
    <property type="component" value="Unassembled WGS sequence"/>
</dbReference>
<gene>
    <name evidence="2" type="ORF">D358_01493</name>
</gene>
<dbReference type="RefSeq" id="WP_016627330.1">
    <property type="nucleotide sequence ID" value="NZ_KE351874.1"/>
</dbReference>
<proteinExistence type="predicted"/>
<feature type="transmembrane region" description="Helical" evidence="1">
    <location>
        <begin position="29"/>
        <end position="50"/>
    </location>
</feature>
<keyword evidence="1" id="KW-0812">Transmembrane</keyword>
<dbReference type="AlphaFoldDB" id="A0ABC9TLB4"/>
<sequence>MFKQMLPKLVVGDVFTELFNSGKTIADNLTSLSAIFAVISLIICGLCFFLTRQAADGAKSKAGQIFLGIGLILTATSVVTWLFQTFGGQAPNF</sequence>
<feature type="transmembrane region" description="Helical" evidence="1">
    <location>
        <begin position="62"/>
        <end position="83"/>
    </location>
</feature>
<comment type="caution">
    <text evidence="2">The sequence shown here is derived from an EMBL/GenBank/DDBJ whole genome shotgun (WGS) entry which is preliminary data.</text>
</comment>
<keyword evidence="1" id="KW-1133">Transmembrane helix</keyword>
<accession>A0ABC9TLB4</accession>
<reference evidence="2 3" key="1">
    <citation type="submission" date="2013-06" db="EMBL/GenBank/DDBJ databases">
        <authorList>
            <person name="Weinstock G."/>
            <person name="Sodergren E."/>
            <person name="Lobos E.A."/>
            <person name="Fulton L."/>
            <person name="Fulton R."/>
            <person name="Courtney L."/>
            <person name="Fronick C."/>
            <person name="O'Laughlin M."/>
            <person name="Godfrey J."/>
            <person name="Wilson R.M."/>
            <person name="Miner T."/>
            <person name="Farmer C."/>
            <person name="Delehaunty K."/>
            <person name="Cordes M."/>
            <person name="Minx P."/>
            <person name="Tomlinson C."/>
            <person name="Chen J."/>
            <person name="Wollam A."/>
            <person name="Pepin K.H."/>
            <person name="Bhonagiri V."/>
            <person name="Zhang X."/>
            <person name="Warren W."/>
            <person name="Mitreva M."/>
            <person name="Mardis E.R."/>
            <person name="Wilson R.K."/>
        </authorList>
    </citation>
    <scope>NUCLEOTIDE SEQUENCE [LARGE SCALE GENOMIC DNA]</scope>
    <source>
        <strain evidence="2 3">RP2S-4</strain>
    </source>
</reference>
<evidence type="ECO:0008006" key="4">
    <source>
        <dbReference type="Google" id="ProtNLM"/>
    </source>
</evidence>
<evidence type="ECO:0000313" key="3">
    <source>
        <dbReference type="Proteomes" id="UP000015750"/>
    </source>
</evidence>
<evidence type="ECO:0000313" key="2">
    <source>
        <dbReference type="EMBL" id="EPI08718.1"/>
    </source>
</evidence>
<evidence type="ECO:0000256" key="1">
    <source>
        <dbReference type="SAM" id="Phobius"/>
    </source>
</evidence>
<protein>
    <recommendedName>
        <fullName evidence="4">Conjugal transfer protein TrbC</fullName>
    </recommendedName>
</protein>